<feature type="domain" description="Ribosomal RNA methyltransferase FtsJ" evidence="12">
    <location>
        <begin position="23"/>
        <end position="199"/>
    </location>
</feature>
<evidence type="ECO:0000256" key="3">
    <source>
        <dbReference type="ARBA" id="ARBA00022679"/>
    </source>
</evidence>
<dbReference type="GO" id="GO:0008650">
    <property type="term" value="F:rRNA (uridine-2'-O-)-methyltransferase activity"/>
    <property type="evidence" value="ECO:0007669"/>
    <property type="project" value="UniProtKB-UniRule"/>
</dbReference>
<dbReference type="RefSeq" id="WP_049725696.1">
    <property type="nucleotide sequence ID" value="NZ_CP012154.1"/>
</dbReference>
<keyword evidence="3 11" id="KW-0808">Transferase</keyword>
<keyword evidence="14" id="KW-1185">Reference proteome</keyword>
<keyword evidence="4 11" id="KW-0949">S-adenosyl-L-methionine</keyword>
<organism evidence="13 14">
    <name type="scientific">Wenzhouxiangella marina</name>
    <dbReference type="NCBI Taxonomy" id="1579979"/>
    <lineage>
        <taxon>Bacteria</taxon>
        <taxon>Pseudomonadati</taxon>
        <taxon>Pseudomonadota</taxon>
        <taxon>Gammaproteobacteria</taxon>
        <taxon>Chromatiales</taxon>
        <taxon>Wenzhouxiangellaceae</taxon>
        <taxon>Wenzhouxiangella</taxon>
    </lineage>
</organism>
<dbReference type="FunFam" id="3.40.50.150:FF:000005">
    <property type="entry name" value="Ribosomal RNA large subunit methyltransferase E"/>
    <property type="match status" value="1"/>
</dbReference>
<evidence type="ECO:0000256" key="1">
    <source>
        <dbReference type="ARBA" id="ARBA00022552"/>
    </source>
</evidence>
<proteinExistence type="inferred from homology"/>
<name>A0A0K0XWV3_9GAMM</name>
<evidence type="ECO:0000256" key="2">
    <source>
        <dbReference type="ARBA" id="ARBA00022603"/>
    </source>
</evidence>
<feature type="binding site" evidence="11">
    <location>
        <position position="55"/>
    </location>
    <ligand>
        <name>S-adenosyl-L-methionine</name>
        <dbReference type="ChEBI" id="CHEBI:59789"/>
    </ligand>
</feature>
<dbReference type="HAMAP" id="MF_01547">
    <property type="entry name" value="RNA_methyltr_E"/>
    <property type="match status" value="1"/>
</dbReference>
<keyword evidence="11" id="KW-0963">Cytoplasm</keyword>
<evidence type="ECO:0000256" key="6">
    <source>
        <dbReference type="ARBA" id="ARBA00038861"/>
    </source>
</evidence>
<dbReference type="GO" id="GO:0005737">
    <property type="term" value="C:cytoplasm"/>
    <property type="evidence" value="ECO:0007669"/>
    <property type="project" value="UniProtKB-SubCell"/>
</dbReference>
<dbReference type="Proteomes" id="UP000066624">
    <property type="component" value="Chromosome"/>
</dbReference>
<dbReference type="PANTHER" id="PTHR10920:SF18">
    <property type="entry name" value="RRNA METHYLTRANSFERASE 2, MITOCHONDRIAL"/>
    <property type="match status" value="1"/>
</dbReference>
<keyword evidence="2 11" id="KW-0489">Methyltransferase</keyword>
<evidence type="ECO:0000256" key="11">
    <source>
        <dbReference type="HAMAP-Rule" id="MF_01547"/>
    </source>
</evidence>
<dbReference type="Gene3D" id="3.40.50.150">
    <property type="entry name" value="Vaccinia Virus protein VP39"/>
    <property type="match status" value="1"/>
</dbReference>
<evidence type="ECO:0000256" key="8">
    <source>
        <dbReference type="ARBA" id="ARBA00041995"/>
    </source>
</evidence>
<dbReference type="InterPro" id="IPR015507">
    <property type="entry name" value="rRNA-MeTfrase_E"/>
</dbReference>
<protein>
    <recommendedName>
        <fullName evidence="7 11">Ribosomal RNA large subunit methyltransferase E</fullName>
        <ecNumber evidence="6 11">2.1.1.166</ecNumber>
    </recommendedName>
    <alternativeName>
        <fullName evidence="9 11">23S rRNA Um2552 methyltransferase</fullName>
    </alternativeName>
    <alternativeName>
        <fullName evidence="8 11">rRNA (uridine-2'-O-)-methyltransferase</fullName>
    </alternativeName>
</protein>
<dbReference type="PANTHER" id="PTHR10920">
    <property type="entry name" value="RIBOSOMAL RNA METHYLTRANSFERASE"/>
    <property type="match status" value="1"/>
</dbReference>
<evidence type="ECO:0000259" key="12">
    <source>
        <dbReference type="Pfam" id="PF01728"/>
    </source>
</evidence>
<feature type="active site" description="Proton acceptor" evidence="11">
    <location>
        <position position="156"/>
    </location>
</feature>
<dbReference type="AlphaFoldDB" id="A0A0K0XWV3"/>
<dbReference type="KEGG" id="wma:WM2015_1745"/>
<evidence type="ECO:0000256" key="5">
    <source>
        <dbReference type="ARBA" id="ARBA00037569"/>
    </source>
</evidence>
<comment type="function">
    <text evidence="5 11">Specifically methylates the uridine in position 2552 of 23S rRNA at the 2'-O position of the ribose in the fully assembled 50S ribosomal subunit.</text>
</comment>
<dbReference type="OrthoDB" id="9790080at2"/>
<feature type="binding site" evidence="11">
    <location>
        <position position="116"/>
    </location>
    <ligand>
        <name>S-adenosyl-L-methionine</name>
        <dbReference type="ChEBI" id="CHEBI:59789"/>
    </ligand>
</feature>
<evidence type="ECO:0000313" key="13">
    <source>
        <dbReference type="EMBL" id="AKS42112.1"/>
    </source>
</evidence>
<feature type="binding site" evidence="11">
    <location>
        <position position="75"/>
    </location>
    <ligand>
        <name>S-adenosyl-L-methionine</name>
        <dbReference type="ChEBI" id="CHEBI:59789"/>
    </ligand>
</feature>
<dbReference type="Pfam" id="PF01728">
    <property type="entry name" value="FtsJ"/>
    <property type="match status" value="1"/>
</dbReference>
<feature type="binding site" evidence="11">
    <location>
        <position position="91"/>
    </location>
    <ligand>
        <name>S-adenosyl-L-methionine</name>
        <dbReference type="ChEBI" id="CHEBI:59789"/>
    </ligand>
</feature>
<evidence type="ECO:0000313" key="14">
    <source>
        <dbReference type="Proteomes" id="UP000066624"/>
    </source>
</evidence>
<reference evidence="13 14" key="1">
    <citation type="submission" date="2015-07" db="EMBL/GenBank/DDBJ databases">
        <authorList>
            <person name="Noorani M."/>
        </authorList>
    </citation>
    <scope>NUCLEOTIDE SEQUENCE [LARGE SCALE GENOMIC DNA]</scope>
    <source>
        <strain evidence="13 14">KCTC 42284</strain>
    </source>
</reference>
<keyword evidence="1 11" id="KW-0698">rRNA processing</keyword>
<feature type="binding site" evidence="11">
    <location>
        <position position="57"/>
    </location>
    <ligand>
        <name>S-adenosyl-L-methionine</name>
        <dbReference type="ChEBI" id="CHEBI:59789"/>
    </ligand>
</feature>
<dbReference type="PIRSF" id="PIRSF005461">
    <property type="entry name" value="23S_rRNA_mtase"/>
    <property type="match status" value="1"/>
</dbReference>
<dbReference type="InterPro" id="IPR029063">
    <property type="entry name" value="SAM-dependent_MTases_sf"/>
</dbReference>
<dbReference type="STRING" id="1579979.WM2015_1745"/>
<evidence type="ECO:0000256" key="10">
    <source>
        <dbReference type="ARBA" id="ARBA00048970"/>
    </source>
</evidence>
<comment type="similarity">
    <text evidence="11">Belongs to the class I-like SAM-binding methyltransferase superfamily. RNA methyltransferase RlmE family.</text>
</comment>
<dbReference type="EMBL" id="CP012154">
    <property type="protein sequence ID" value="AKS42112.1"/>
    <property type="molecule type" value="Genomic_DNA"/>
</dbReference>
<accession>A0A0K0XWV3</accession>
<gene>
    <name evidence="11" type="primary">rlmE</name>
    <name evidence="11" type="synonym">ftsJ</name>
    <name evidence="11" type="synonym">rrmJ</name>
    <name evidence="13" type="ORF">WM2015_1745</name>
</gene>
<dbReference type="PATRIC" id="fig|1579979.3.peg.1787"/>
<dbReference type="InterPro" id="IPR002877">
    <property type="entry name" value="RNA_MeTrfase_FtsJ_dom"/>
</dbReference>
<comment type="subcellular location">
    <subcellularLocation>
        <location evidence="11">Cytoplasm</location>
    </subcellularLocation>
</comment>
<evidence type="ECO:0000256" key="9">
    <source>
        <dbReference type="ARBA" id="ARBA00042745"/>
    </source>
</evidence>
<dbReference type="InterPro" id="IPR050082">
    <property type="entry name" value="RNA_methyltr_RlmE"/>
</dbReference>
<comment type="catalytic activity">
    <reaction evidence="10 11">
        <text>uridine(2552) in 23S rRNA + S-adenosyl-L-methionine = 2'-O-methyluridine(2552) in 23S rRNA + S-adenosyl-L-homocysteine + H(+)</text>
        <dbReference type="Rhea" id="RHEA:42720"/>
        <dbReference type="Rhea" id="RHEA-COMP:10202"/>
        <dbReference type="Rhea" id="RHEA-COMP:10203"/>
        <dbReference type="ChEBI" id="CHEBI:15378"/>
        <dbReference type="ChEBI" id="CHEBI:57856"/>
        <dbReference type="ChEBI" id="CHEBI:59789"/>
        <dbReference type="ChEBI" id="CHEBI:65315"/>
        <dbReference type="ChEBI" id="CHEBI:74478"/>
        <dbReference type="EC" id="2.1.1.166"/>
    </reaction>
</comment>
<evidence type="ECO:0000256" key="7">
    <source>
        <dbReference type="ARBA" id="ARBA00041129"/>
    </source>
</evidence>
<dbReference type="EC" id="2.1.1.166" evidence="6 11"/>
<evidence type="ECO:0000256" key="4">
    <source>
        <dbReference type="ARBA" id="ARBA00022691"/>
    </source>
</evidence>
<sequence length="200" mass="22347">MSKAWKKRQNSDPYVKRARDEGYRARAAFKLMELDDKDHFFRGARRVVDLGSAPGSWCQVARERMGPDAQLIALDLLAMDPIPGVDFIQGDFREDEILARLEALVDGQPVDLVLSDMAPNLSGIGPSDQARSIHLAELALAFANDWLKPQGTLVIKVFQGAGFDELLTDFRRSFKTVKVRKPAASRSESREVYLVGTGRR</sequence>
<dbReference type="SUPFAM" id="SSF53335">
    <property type="entry name" value="S-adenosyl-L-methionine-dependent methyltransferases"/>
    <property type="match status" value="1"/>
</dbReference>